<dbReference type="SUPFAM" id="SSF51905">
    <property type="entry name" value="FAD/NAD(P)-binding domain"/>
    <property type="match status" value="1"/>
</dbReference>
<evidence type="ECO:0000256" key="2">
    <source>
        <dbReference type="ARBA" id="ARBA00022630"/>
    </source>
</evidence>
<evidence type="ECO:0000256" key="3">
    <source>
        <dbReference type="ARBA" id="ARBA00022827"/>
    </source>
</evidence>
<dbReference type="Gene3D" id="3.50.50.60">
    <property type="entry name" value="FAD/NAD(P)-binding domain"/>
    <property type="match status" value="2"/>
</dbReference>
<dbReference type="PRINTS" id="PR00411">
    <property type="entry name" value="PNDRDTASEI"/>
</dbReference>
<dbReference type="PRINTS" id="PR00368">
    <property type="entry name" value="FADPNR"/>
</dbReference>
<dbReference type="SUPFAM" id="SSF55424">
    <property type="entry name" value="FAD/NAD-linked reductases, dimerisation (C-terminal) domain"/>
    <property type="match status" value="1"/>
</dbReference>
<dbReference type="InterPro" id="IPR023753">
    <property type="entry name" value="FAD/NAD-binding_dom"/>
</dbReference>
<evidence type="ECO:0000313" key="6">
    <source>
        <dbReference type="EMBL" id="KAK4503653.1"/>
    </source>
</evidence>
<feature type="domain" description="FAD/NAD(P)-binding" evidence="5">
    <location>
        <begin position="6"/>
        <end position="320"/>
    </location>
</feature>
<dbReference type="PANTHER" id="PTHR43014:SF2">
    <property type="entry name" value="MERCURIC REDUCTASE"/>
    <property type="match status" value="1"/>
</dbReference>
<dbReference type="Gene3D" id="3.30.390.30">
    <property type="match status" value="1"/>
</dbReference>
<dbReference type="InterPro" id="IPR016156">
    <property type="entry name" value="FAD/NAD-linked_Rdtase_dimer_sf"/>
</dbReference>
<comment type="caution">
    <text evidence="6">The sequence shown here is derived from an EMBL/GenBank/DDBJ whole genome shotgun (WGS) entry which is preliminary data.</text>
</comment>
<dbReference type="InterPro" id="IPR001100">
    <property type="entry name" value="Pyr_nuc-diS_OxRdtase"/>
</dbReference>
<dbReference type="EMBL" id="JAXOVC010000003">
    <property type="protein sequence ID" value="KAK4503653.1"/>
    <property type="molecule type" value="Genomic_DNA"/>
</dbReference>
<keyword evidence="3" id="KW-0274">FAD</keyword>
<dbReference type="InterPro" id="IPR004099">
    <property type="entry name" value="Pyr_nucl-diS_OxRdtase_dimer"/>
</dbReference>
<evidence type="ECO:0000259" key="5">
    <source>
        <dbReference type="Pfam" id="PF07992"/>
    </source>
</evidence>
<comment type="similarity">
    <text evidence="1">Belongs to the class-I pyridine nucleotide-disulfide oxidoreductase family.</text>
</comment>
<sequence>MSTHWDLLCLGSGEAAKVLAWHYASTYNKCCAVIERSMLGGSCPNVACLPSKNLLYSAKAAHLARQGAQFGLAAQKGDVEYGAVKKRKDEMVRELGDLHRGMFEGSGVELIWGEGRFVGEKRVEVTDANGERKVLTADVVVVNTGSRAKIPDNIPGLVEAKPLTHVELLDLEDLPRHLIVLGGGYVGLELAQAMKRLGAQVTVFERGSRILKNEDPDIAAVLQNILTEEGIDFKPSTSVTRVQGLSGQEVTLTLSDNTQLKGTHILCAAGRIPNTQNIGLDLAGIKLKDTGHILVDENNLTTAPGVYAAGDCAGSPYFTHMGLDDFRIIRDSLTNKPQKNRRSTRQVPSSLFTDPEIAHVGMREHEANSKGVKYRLAKLPMDMFLRTRTMEKGATRGFAKVLISAENDTILGFTVVGPHAGELLPVVQLAIEKGLPYTDVRDLILVHPTINEGLGMLFDNVPSSS</sequence>
<feature type="domain" description="Pyridine nucleotide-disulphide oxidoreductase dimerisation" evidence="4">
    <location>
        <begin position="347"/>
        <end position="454"/>
    </location>
</feature>
<gene>
    <name evidence="6" type="ORF">PRZ48_004568</name>
</gene>
<evidence type="ECO:0000256" key="1">
    <source>
        <dbReference type="ARBA" id="ARBA00007532"/>
    </source>
</evidence>
<keyword evidence="2" id="KW-0285">Flavoprotein</keyword>
<dbReference type="InterPro" id="IPR036188">
    <property type="entry name" value="FAD/NAD-bd_sf"/>
</dbReference>
<organism evidence="6 7">
    <name type="scientific">Zasmidium cellare</name>
    <name type="common">Wine cellar mold</name>
    <name type="synonym">Racodium cellare</name>
    <dbReference type="NCBI Taxonomy" id="395010"/>
    <lineage>
        <taxon>Eukaryota</taxon>
        <taxon>Fungi</taxon>
        <taxon>Dikarya</taxon>
        <taxon>Ascomycota</taxon>
        <taxon>Pezizomycotina</taxon>
        <taxon>Dothideomycetes</taxon>
        <taxon>Dothideomycetidae</taxon>
        <taxon>Mycosphaerellales</taxon>
        <taxon>Mycosphaerellaceae</taxon>
        <taxon>Zasmidium</taxon>
    </lineage>
</organism>
<dbReference type="PANTHER" id="PTHR43014">
    <property type="entry name" value="MERCURIC REDUCTASE"/>
    <property type="match status" value="1"/>
</dbReference>
<dbReference type="PIRSF" id="PIRSF000350">
    <property type="entry name" value="Mercury_reductase_MerA"/>
    <property type="match status" value="1"/>
</dbReference>
<dbReference type="Pfam" id="PF02852">
    <property type="entry name" value="Pyr_redox_dim"/>
    <property type="match status" value="1"/>
</dbReference>
<dbReference type="Pfam" id="PF07992">
    <property type="entry name" value="Pyr_redox_2"/>
    <property type="match status" value="1"/>
</dbReference>
<proteinExistence type="inferred from homology"/>
<dbReference type="Proteomes" id="UP001305779">
    <property type="component" value="Unassembled WGS sequence"/>
</dbReference>
<keyword evidence="7" id="KW-1185">Reference proteome</keyword>
<reference evidence="6 7" key="1">
    <citation type="journal article" date="2023" name="G3 (Bethesda)">
        <title>A chromosome-level genome assembly of Zasmidium syzygii isolated from banana leaves.</title>
        <authorList>
            <person name="van Westerhoven A.C."/>
            <person name="Mehrabi R."/>
            <person name="Talebi R."/>
            <person name="Steentjes M.B.F."/>
            <person name="Corcolon B."/>
            <person name="Chong P.A."/>
            <person name="Kema G.H.J."/>
            <person name="Seidl M.F."/>
        </authorList>
    </citation>
    <scope>NUCLEOTIDE SEQUENCE [LARGE SCALE GENOMIC DNA]</scope>
    <source>
        <strain evidence="6 7">P124</strain>
    </source>
</reference>
<evidence type="ECO:0000259" key="4">
    <source>
        <dbReference type="Pfam" id="PF02852"/>
    </source>
</evidence>
<accession>A0ABR0ERD0</accession>
<evidence type="ECO:0000313" key="7">
    <source>
        <dbReference type="Proteomes" id="UP001305779"/>
    </source>
</evidence>
<protein>
    <recommendedName>
        <fullName evidence="8">Mercuric reductase</fullName>
    </recommendedName>
</protein>
<name>A0ABR0ERD0_ZASCE</name>
<evidence type="ECO:0008006" key="8">
    <source>
        <dbReference type="Google" id="ProtNLM"/>
    </source>
</evidence>